<proteinExistence type="inferred from homology"/>
<dbReference type="OrthoDB" id="8120565at2759"/>
<dbReference type="EMBL" id="KL198053">
    <property type="protein sequence ID" value="KDQ11998.1"/>
    <property type="molecule type" value="Genomic_DNA"/>
</dbReference>
<feature type="non-terminal residue" evidence="11">
    <location>
        <position position="1"/>
    </location>
</feature>
<feature type="transmembrane region" description="Helical" evidence="9">
    <location>
        <begin position="445"/>
        <end position="463"/>
    </location>
</feature>
<evidence type="ECO:0000313" key="12">
    <source>
        <dbReference type="Proteomes" id="UP000027195"/>
    </source>
</evidence>
<feature type="transmembrane region" description="Helical" evidence="9">
    <location>
        <begin position="173"/>
        <end position="192"/>
    </location>
</feature>
<sequence length="535" mass="58244">GVLGLFHNPYALTCAALASLGGLMFGYDQGVIANVLVMPDFMDRFPMGAFEQGALTAVLEFGALFGALTAGMFADGISRQRAICIGCAMFSVGSLLQCVASSIFTLFIGRALGGIGIGSLSMLSPLYMSEISPPEVRGSLLSIEQFSIVLGVVAGFWLGFWTRDFPGSACWRVPLGVQLIPGLVLGFTSLLLPPSPRLLALHGRDQEALESLAKLRMRVGMEDDPLLQLEYTEMKLEVLLIRRNEPTGPSVHSKSTWRAKVVSWSYLFTPAYRAQTLIGVLVMFFQQWSGINALLYYGPSIMASMGLEGDTILLIGSGFINIVQFLFVVPAIMLIDRWGTRPLLMVGAVVMGASHGLIAILVWKGQSDWHAHQTEAWIAVGLVYLFTAAYGMSFGPVAWVLPSEIFPLSVRSRGVALSTASNWLNNFIIGLITPTMIAASAVGTYFVFAAACVAAFFWAKYLVPETKGRSLEEMDDVFRSSVGHEHALLKQQVRWEIRGHKGCAICANRSLLPQLEEEIGLRGKVDTLINWDPSE</sequence>
<dbReference type="AlphaFoldDB" id="A0A067M893"/>
<organism evidence="11 12">
    <name type="scientific">Botryobasidium botryosum (strain FD-172 SS1)</name>
    <dbReference type="NCBI Taxonomy" id="930990"/>
    <lineage>
        <taxon>Eukaryota</taxon>
        <taxon>Fungi</taxon>
        <taxon>Dikarya</taxon>
        <taxon>Basidiomycota</taxon>
        <taxon>Agaricomycotina</taxon>
        <taxon>Agaricomycetes</taxon>
        <taxon>Cantharellales</taxon>
        <taxon>Botryobasidiaceae</taxon>
        <taxon>Botryobasidium</taxon>
    </lineage>
</organism>
<dbReference type="PANTHER" id="PTHR48022">
    <property type="entry name" value="PLASTIDIC GLUCOSE TRANSPORTER 4"/>
    <property type="match status" value="1"/>
</dbReference>
<dbReference type="Proteomes" id="UP000027195">
    <property type="component" value="Unassembled WGS sequence"/>
</dbReference>
<feature type="transmembrane region" description="Helical" evidence="9">
    <location>
        <begin position="9"/>
        <end position="27"/>
    </location>
</feature>
<comment type="similarity">
    <text evidence="2 8">Belongs to the major facilitator superfamily. Sugar transporter (TC 2.A.1.1) family.</text>
</comment>
<dbReference type="PRINTS" id="PR00171">
    <property type="entry name" value="SUGRTRNSPORT"/>
</dbReference>
<feature type="transmembrane region" description="Helical" evidence="9">
    <location>
        <begin position="277"/>
        <end position="299"/>
    </location>
</feature>
<dbReference type="InterPro" id="IPR003663">
    <property type="entry name" value="Sugar/inositol_transpt"/>
</dbReference>
<dbReference type="InParanoid" id="A0A067M893"/>
<feature type="transmembrane region" description="Helical" evidence="9">
    <location>
        <begin position="140"/>
        <end position="161"/>
    </location>
</feature>
<keyword evidence="3 8" id="KW-0813">Transport</keyword>
<dbReference type="GO" id="GO:0005351">
    <property type="term" value="F:carbohydrate:proton symporter activity"/>
    <property type="evidence" value="ECO:0007669"/>
    <property type="project" value="TreeGrafter"/>
</dbReference>
<feature type="transmembrane region" description="Helical" evidence="9">
    <location>
        <begin position="342"/>
        <end position="364"/>
    </location>
</feature>
<dbReference type="STRING" id="930990.A0A067M893"/>
<gene>
    <name evidence="11" type="ORF">BOTBODRAFT_113556</name>
</gene>
<dbReference type="InterPro" id="IPR050360">
    <property type="entry name" value="MFS_Sugar_Transporters"/>
</dbReference>
<dbReference type="InterPro" id="IPR005828">
    <property type="entry name" value="MFS_sugar_transport-like"/>
</dbReference>
<feature type="transmembrane region" description="Helical" evidence="9">
    <location>
        <begin position="82"/>
        <end position="104"/>
    </location>
</feature>
<comment type="subcellular location">
    <subcellularLocation>
        <location evidence="1">Membrane</location>
        <topology evidence="1">Multi-pass membrane protein</topology>
    </subcellularLocation>
</comment>
<evidence type="ECO:0000256" key="9">
    <source>
        <dbReference type="SAM" id="Phobius"/>
    </source>
</evidence>
<evidence type="ECO:0000256" key="1">
    <source>
        <dbReference type="ARBA" id="ARBA00004141"/>
    </source>
</evidence>
<evidence type="ECO:0000256" key="4">
    <source>
        <dbReference type="ARBA" id="ARBA00022692"/>
    </source>
</evidence>
<comment type="catalytic activity">
    <reaction evidence="7">
        <text>myo-inositol(out) + H(+)(out) = myo-inositol(in) + H(+)(in)</text>
        <dbReference type="Rhea" id="RHEA:60364"/>
        <dbReference type="ChEBI" id="CHEBI:15378"/>
        <dbReference type="ChEBI" id="CHEBI:17268"/>
    </reaction>
</comment>
<keyword evidence="12" id="KW-1185">Reference proteome</keyword>
<keyword evidence="6 9" id="KW-0472">Membrane</keyword>
<evidence type="ECO:0000259" key="10">
    <source>
        <dbReference type="PROSITE" id="PS50850"/>
    </source>
</evidence>
<evidence type="ECO:0000313" key="11">
    <source>
        <dbReference type="EMBL" id="KDQ11998.1"/>
    </source>
</evidence>
<dbReference type="NCBIfam" id="TIGR00879">
    <property type="entry name" value="SP"/>
    <property type="match status" value="1"/>
</dbReference>
<accession>A0A067M893</accession>
<feature type="transmembrane region" description="Helical" evidence="9">
    <location>
        <begin position="376"/>
        <end position="401"/>
    </location>
</feature>
<evidence type="ECO:0000256" key="5">
    <source>
        <dbReference type="ARBA" id="ARBA00022989"/>
    </source>
</evidence>
<dbReference type="HOGENOM" id="CLU_001265_30_12_1"/>
<evidence type="ECO:0000256" key="2">
    <source>
        <dbReference type="ARBA" id="ARBA00010992"/>
    </source>
</evidence>
<name>A0A067M893_BOTB1</name>
<evidence type="ECO:0000256" key="8">
    <source>
        <dbReference type="RuleBase" id="RU003346"/>
    </source>
</evidence>
<dbReference type="PROSITE" id="PS00217">
    <property type="entry name" value="SUGAR_TRANSPORT_2"/>
    <property type="match status" value="1"/>
</dbReference>
<feature type="transmembrane region" description="Helical" evidence="9">
    <location>
        <begin position="47"/>
        <end position="70"/>
    </location>
</feature>
<dbReference type="Pfam" id="PF00083">
    <property type="entry name" value="Sugar_tr"/>
    <property type="match status" value="1"/>
</dbReference>
<dbReference type="SUPFAM" id="SSF103473">
    <property type="entry name" value="MFS general substrate transporter"/>
    <property type="match status" value="1"/>
</dbReference>
<evidence type="ECO:0000256" key="7">
    <source>
        <dbReference type="ARBA" id="ARBA00049119"/>
    </source>
</evidence>
<dbReference type="PROSITE" id="PS50850">
    <property type="entry name" value="MFS"/>
    <property type="match status" value="1"/>
</dbReference>
<protein>
    <recommendedName>
        <fullName evidence="10">Major facilitator superfamily (MFS) profile domain-containing protein</fullName>
    </recommendedName>
</protein>
<reference evidence="12" key="1">
    <citation type="journal article" date="2014" name="Proc. Natl. Acad. Sci. U.S.A.">
        <title>Extensive sampling of basidiomycete genomes demonstrates inadequacy of the white-rot/brown-rot paradigm for wood decay fungi.</title>
        <authorList>
            <person name="Riley R."/>
            <person name="Salamov A.A."/>
            <person name="Brown D.W."/>
            <person name="Nagy L.G."/>
            <person name="Floudas D."/>
            <person name="Held B.W."/>
            <person name="Levasseur A."/>
            <person name="Lombard V."/>
            <person name="Morin E."/>
            <person name="Otillar R."/>
            <person name="Lindquist E.A."/>
            <person name="Sun H."/>
            <person name="LaButti K.M."/>
            <person name="Schmutz J."/>
            <person name="Jabbour D."/>
            <person name="Luo H."/>
            <person name="Baker S.E."/>
            <person name="Pisabarro A.G."/>
            <person name="Walton J.D."/>
            <person name="Blanchette R.A."/>
            <person name="Henrissat B."/>
            <person name="Martin F."/>
            <person name="Cullen D."/>
            <person name="Hibbett D.S."/>
            <person name="Grigoriev I.V."/>
        </authorList>
    </citation>
    <scope>NUCLEOTIDE SEQUENCE [LARGE SCALE GENOMIC DNA]</scope>
    <source>
        <strain evidence="12">FD-172 SS1</strain>
    </source>
</reference>
<dbReference type="InterPro" id="IPR005829">
    <property type="entry name" value="Sugar_transporter_CS"/>
</dbReference>
<dbReference type="InterPro" id="IPR036259">
    <property type="entry name" value="MFS_trans_sf"/>
</dbReference>
<feature type="transmembrane region" description="Helical" evidence="9">
    <location>
        <begin position="311"/>
        <end position="335"/>
    </location>
</feature>
<dbReference type="FunFam" id="1.20.1250.20:FF:000026">
    <property type="entry name" value="MFS quinate transporter QutD"/>
    <property type="match status" value="1"/>
</dbReference>
<dbReference type="InterPro" id="IPR020846">
    <property type="entry name" value="MFS_dom"/>
</dbReference>
<evidence type="ECO:0000256" key="3">
    <source>
        <dbReference type="ARBA" id="ARBA00022448"/>
    </source>
</evidence>
<dbReference type="PANTHER" id="PTHR48022:SF14">
    <property type="entry name" value="MAJOR FACILITATOR SUPERFAMILY (MFS) PROFILE DOMAIN-CONTAINING PROTEIN-RELATED"/>
    <property type="match status" value="1"/>
</dbReference>
<evidence type="ECO:0000256" key="6">
    <source>
        <dbReference type="ARBA" id="ARBA00023136"/>
    </source>
</evidence>
<keyword evidence="5 9" id="KW-1133">Transmembrane helix</keyword>
<keyword evidence="4 9" id="KW-0812">Transmembrane</keyword>
<dbReference type="Gene3D" id="1.20.1250.20">
    <property type="entry name" value="MFS general substrate transporter like domains"/>
    <property type="match status" value="1"/>
</dbReference>
<feature type="domain" description="Major facilitator superfamily (MFS) profile" evidence="10">
    <location>
        <begin position="14"/>
        <end position="467"/>
    </location>
</feature>
<dbReference type="GO" id="GO:0016020">
    <property type="term" value="C:membrane"/>
    <property type="evidence" value="ECO:0007669"/>
    <property type="project" value="UniProtKB-SubCell"/>
</dbReference>
<feature type="transmembrane region" description="Helical" evidence="9">
    <location>
        <begin position="110"/>
        <end position="128"/>
    </location>
</feature>